<dbReference type="RefSeq" id="WP_089244595.1">
    <property type="nucleotide sequence ID" value="NZ_FZOW01000003.1"/>
</dbReference>
<organism evidence="2 3">
    <name type="scientific">Rhodococcoides kyotonense</name>
    <dbReference type="NCBI Taxonomy" id="398843"/>
    <lineage>
        <taxon>Bacteria</taxon>
        <taxon>Bacillati</taxon>
        <taxon>Actinomycetota</taxon>
        <taxon>Actinomycetes</taxon>
        <taxon>Mycobacteriales</taxon>
        <taxon>Nocardiaceae</taxon>
        <taxon>Rhodococcoides</taxon>
    </lineage>
</organism>
<accession>A0A239FQF7</accession>
<feature type="region of interest" description="Disordered" evidence="1">
    <location>
        <begin position="506"/>
        <end position="550"/>
    </location>
</feature>
<reference evidence="3" key="1">
    <citation type="submission" date="2017-06" db="EMBL/GenBank/DDBJ databases">
        <authorList>
            <person name="Varghese N."/>
            <person name="Submissions S."/>
        </authorList>
    </citation>
    <scope>NUCLEOTIDE SEQUENCE [LARGE SCALE GENOMIC DNA]</scope>
    <source>
        <strain evidence="3">JCM 23211</strain>
    </source>
</reference>
<keyword evidence="3" id="KW-1185">Reference proteome</keyword>
<evidence type="ECO:0000313" key="2">
    <source>
        <dbReference type="EMBL" id="SNS58878.1"/>
    </source>
</evidence>
<dbReference type="OrthoDB" id="3312407at2"/>
<dbReference type="AlphaFoldDB" id="A0A239FQF7"/>
<protein>
    <submittedName>
        <fullName evidence="2">Uncharacterized protein</fullName>
    </submittedName>
</protein>
<name>A0A239FQF7_9NOCA</name>
<dbReference type="EMBL" id="FZOW01000003">
    <property type="protein sequence ID" value="SNS58878.1"/>
    <property type="molecule type" value="Genomic_DNA"/>
</dbReference>
<proteinExistence type="predicted"/>
<gene>
    <name evidence="2" type="ORF">SAMN05421642_103401</name>
</gene>
<sequence length="550" mass="59621">MSAPIRRRRPESTASIEAARLKAKSQRTTITRRKMREVPGAIVAHINIPYDGGGDLSQGHHSLTAAAKIVHGGNVASSSKAQFKKQAWQKDSWELRSQVGEFRFAGDRIARAVSQVKFFGAKVDDPLAEPDALTEGPAFELSNGMLGDKARTQQSVKRAAQQLSFSGESLLVVSQDDNGRHHLDPMSTTELTGAGKTWTVNDGIEPRKLTDDELVIRCWTPDPEQSALPDCPARAVLSNARTLRELSKHTSAQVESRLAGAGMLLLPKEIEIAAGQGDPERGDEDDDEIDPFVADLMDMMMTALSDPDSAAALVPLIAKVPAEYVDKIKHLTFATPLDPQASNLRAEEIRRIALGMDSPPEVLLGMGSSNHWSAWAVGEDEVTLAVIPTAATIAHALTIGWYQPALQQLGVPDWDRHQIWIDASALKLRPDRSKDAQALYEKKELSAKSMRAENGFDEDDAPEDEERINRELWALVSAQPQLGPALIPYLVPGLPQEVLDALSGIVPDDTPEEVNDTPSDAAPTDEQHSLPTRGDTAPAQGDAGTGEETL</sequence>
<dbReference type="Proteomes" id="UP000198327">
    <property type="component" value="Unassembled WGS sequence"/>
</dbReference>
<evidence type="ECO:0000313" key="3">
    <source>
        <dbReference type="Proteomes" id="UP000198327"/>
    </source>
</evidence>
<evidence type="ECO:0000256" key="1">
    <source>
        <dbReference type="SAM" id="MobiDB-lite"/>
    </source>
</evidence>